<sequence length="1106" mass="125221">MMPDPTFDMILPSLILAVSATATTETEESTKTIKKETRDKRTVEKFGRSLNSQFSNNFNFKYGPPTISKRISNAPKYDNSFYSTNSFATAPFGQTDFNYNGLIKDFDSQGSNFIHEPHYAPQYIEAPEPIIEIIIKESNESLPITPQPYVQQKKLKEQVQVFYVKYKKDDHKGLVIDDPIPALSPEAYHQEHESEDSVPEDIYPVTQPTPLKTTTLRTIIHPDSEKFHSNSGIYVTFNSESKNSQADHSYQEHFEESAIQQVVASSDHQQYHQQYYHPGSHSQEKQINSINSNIYVENNGRSNYNDNHTPYHLSYQQLPHQHGPSQTFRENHDHFYRRPQQPHPPPPQYPQQSHPPPPPPPQQSHPPPPPPPQQSHPPPPPPPHQTHQQLPQQSPPPQFQPDFPKSSLSFDKQQFSDGQTYRFQSHPNQHQPQYKKPSLPSRPKPIPIPLHNEEQQSYSQISRPPPSPPQYAPQEQFPQNQFNRNTNRFYQQNVQGGGLAQQNTINYNVNTEDQRPFIPSSSFNVHENQRPNIPNQVFNADVRQNYRQSEIVTGAELVPSVSKYEQHITETFSSIPNNQIYRPLLQNPPLPPSAPVPQQIHEYRQITSEYQPAPTNNSQQMQIVLPVNYQPQSSNQETYKIPEYRSQIREYEQRSPEKKPQYQTVVAPIKQNLKPGHSVSTLADEVFPSLVTAHQKIAQSNSQISGRNKVSVQQTVSVTQKPSETTYKTTTTTSSPPSPSTTSKSSRKAQLELPSEVPDELRQSLISSGILDNADISVLDYDKIGDVPIESLPPEHLANFYGAGGASQISSSNKVVTIVKPNGEQVHEKEYKGKTDNEQKISAKLPNVDLKVVRFDSSNQRAVTDKYIKHNSTVLPSVDIADQQYNRYLPLKVNGAQFPIPNVEELIGKTISSVVVLAPVDTNLQNIDEALEGRFERDVLDSKQIKFVAGDSLKQLIKKPTKENFKKWLDKESKTDVDLQSVVLLVTQDIYDDNKEIFMYDISLQKVSKLSGELSSAFVNVAEENASAQDIDNASFSDSGIVEQMSTKVDRSDENSESQNLDDEIEEESQQASASDIVSTYIKPNEDEKENVNQIVINSGYSVITH</sequence>
<evidence type="ECO:0000256" key="2">
    <source>
        <dbReference type="SAM" id="SignalP"/>
    </source>
</evidence>
<feature type="region of interest" description="Disordered" evidence="1">
    <location>
        <begin position="422"/>
        <end position="477"/>
    </location>
</feature>
<dbReference type="Proteomes" id="UP001151699">
    <property type="component" value="Chromosome B"/>
</dbReference>
<organism evidence="3 4">
    <name type="scientific">Pseudolycoriella hygida</name>
    <dbReference type="NCBI Taxonomy" id="35572"/>
    <lineage>
        <taxon>Eukaryota</taxon>
        <taxon>Metazoa</taxon>
        <taxon>Ecdysozoa</taxon>
        <taxon>Arthropoda</taxon>
        <taxon>Hexapoda</taxon>
        <taxon>Insecta</taxon>
        <taxon>Pterygota</taxon>
        <taxon>Neoptera</taxon>
        <taxon>Endopterygota</taxon>
        <taxon>Diptera</taxon>
        <taxon>Nematocera</taxon>
        <taxon>Sciaroidea</taxon>
        <taxon>Sciaridae</taxon>
        <taxon>Pseudolycoriella</taxon>
    </lineage>
</organism>
<feature type="compositionally biased region" description="Polar residues" evidence="1">
    <location>
        <begin position="422"/>
        <end position="432"/>
    </location>
</feature>
<feature type="signal peptide" evidence="2">
    <location>
        <begin position="1"/>
        <end position="20"/>
    </location>
</feature>
<comment type="caution">
    <text evidence="3">The sequence shown here is derived from an EMBL/GenBank/DDBJ whole genome shotgun (WGS) entry which is preliminary data.</text>
</comment>
<feature type="compositionally biased region" description="Polar residues" evidence="1">
    <location>
        <begin position="296"/>
        <end position="328"/>
    </location>
</feature>
<proteinExistence type="predicted"/>
<feature type="chain" id="PRO_5040422979" evidence="2">
    <location>
        <begin position="21"/>
        <end position="1106"/>
    </location>
</feature>
<evidence type="ECO:0000256" key="1">
    <source>
        <dbReference type="SAM" id="MobiDB-lite"/>
    </source>
</evidence>
<feature type="compositionally biased region" description="Acidic residues" evidence="1">
    <location>
        <begin position="1060"/>
        <end position="1069"/>
    </location>
</feature>
<dbReference type="OrthoDB" id="6378339at2759"/>
<keyword evidence="2" id="KW-0732">Signal</keyword>
<accession>A0A9Q0S530</accession>
<feature type="region of interest" description="Disordered" evidence="1">
    <location>
        <begin position="1045"/>
        <end position="1075"/>
    </location>
</feature>
<dbReference type="AlphaFoldDB" id="A0A9Q0S530"/>
<gene>
    <name evidence="3" type="ORF">Bhyg_09230</name>
</gene>
<name>A0A9Q0S530_9DIPT</name>
<feature type="region of interest" description="Disordered" evidence="1">
    <location>
        <begin position="296"/>
        <end position="410"/>
    </location>
</feature>
<keyword evidence="4" id="KW-1185">Reference proteome</keyword>
<dbReference type="EMBL" id="WJQU01000002">
    <property type="protein sequence ID" value="KAJ6644263.1"/>
    <property type="molecule type" value="Genomic_DNA"/>
</dbReference>
<feature type="compositionally biased region" description="Pro residues" evidence="1">
    <location>
        <begin position="341"/>
        <end position="384"/>
    </location>
</feature>
<reference evidence="3" key="1">
    <citation type="submission" date="2022-07" db="EMBL/GenBank/DDBJ databases">
        <authorList>
            <person name="Trinca V."/>
            <person name="Uliana J.V.C."/>
            <person name="Torres T.T."/>
            <person name="Ward R.J."/>
            <person name="Monesi N."/>
        </authorList>
    </citation>
    <scope>NUCLEOTIDE SEQUENCE</scope>
    <source>
        <strain evidence="3">HSMRA1968</strain>
        <tissue evidence="3">Whole embryos</tissue>
    </source>
</reference>
<protein>
    <submittedName>
        <fullName evidence="3">Uncharacterized protein</fullName>
    </submittedName>
</protein>
<feature type="compositionally biased region" description="Low complexity" evidence="1">
    <location>
        <begin position="710"/>
        <end position="744"/>
    </location>
</feature>
<evidence type="ECO:0000313" key="4">
    <source>
        <dbReference type="Proteomes" id="UP001151699"/>
    </source>
</evidence>
<feature type="compositionally biased region" description="Polar residues" evidence="1">
    <location>
        <begin position="698"/>
        <end position="708"/>
    </location>
</feature>
<evidence type="ECO:0000313" key="3">
    <source>
        <dbReference type="EMBL" id="KAJ6644263.1"/>
    </source>
</evidence>
<feature type="region of interest" description="Disordered" evidence="1">
    <location>
        <begin position="698"/>
        <end position="757"/>
    </location>
</feature>